<evidence type="ECO:0000259" key="1">
    <source>
        <dbReference type="Pfam" id="PF02705"/>
    </source>
</evidence>
<protein>
    <submittedName>
        <fullName evidence="2">Potassium transporter 5-like protein</fullName>
    </submittedName>
</protein>
<proteinExistence type="predicted"/>
<organism evidence="2 3">
    <name type="scientific">Trifolium pratense</name>
    <name type="common">Red clover</name>
    <dbReference type="NCBI Taxonomy" id="57577"/>
    <lineage>
        <taxon>Eukaryota</taxon>
        <taxon>Viridiplantae</taxon>
        <taxon>Streptophyta</taxon>
        <taxon>Embryophyta</taxon>
        <taxon>Tracheophyta</taxon>
        <taxon>Spermatophyta</taxon>
        <taxon>Magnoliopsida</taxon>
        <taxon>eudicotyledons</taxon>
        <taxon>Gunneridae</taxon>
        <taxon>Pentapetalae</taxon>
        <taxon>rosids</taxon>
        <taxon>fabids</taxon>
        <taxon>Fabales</taxon>
        <taxon>Fabaceae</taxon>
        <taxon>Papilionoideae</taxon>
        <taxon>50 kb inversion clade</taxon>
        <taxon>NPAAA clade</taxon>
        <taxon>Hologalegina</taxon>
        <taxon>IRL clade</taxon>
        <taxon>Trifolieae</taxon>
        <taxon>Trifolium</taxon>
    </lineage>
</organism>
<dbReference type="InterPro" id="IPR053951">
    <property type="entry name" value="K_trans_N"/>
</dbReference>
<feature type="non-terminal residue" evidence="2">
    <location>
        <position position="34"/>
    </location>
</feature>
<gene>
    <name evidence="2" type="ORF">L195_g061381</name>
</gene>
<comment type="caution">
    <text evidence="2">The sequence shown here is derived from an EMBL/GenBank/DDBJ whole genome shotgun (WGS) entry which is preliminary data.</text>
</comment>
<dbReference type="Proteomes" id="UP000236291">
    <property type="component" value="Unassembled WGS sequence"/>
</dbReference>
<name>A0A2K3K9H6_TRIPR</name>
<dbReference type="Pfam" id="PF02705">
    <property type="entry name" value="K_trans"/>
    <property type="match status" value="1"/>
</dbReference>
<evidence type="ECO:0000313" key="3">
    <source>
        <dbReference type="Proteomes" id="UP000236291"/>
    </source>
</evidence>
<dbReference type="AlphaFoldDB" id="A0A2K3K9H6"/>
<evidence type="ECO:0000313" key="2">
    <source>
        <dbReference type="EMBL" id="PNX62946.1"/>
    </source>
</evidence>
<accession>A0A2K3K9H6</accession>
<reference evidence="2 3" key="2">
    <citation type="journal article" date="2017" name="Front. Plant Sci.">
        <title>Gene Classification and Mining of Molecular Markers Useful in Red Clover (Trifolium pratense) Breeding.</title>
        <authorList>
            <person name="Istvanek J."/>
            <person name="Dluhosova J."/>
            <person name="Dluhos P."/>
            <person name="Patkova L."/>
            <person name="Nedelnik J."/>
            <person name="Repkova J."/>
        </authorList>
    </citation>
    <scope>NUCLEOTIDE SEQUENCE [LARGE SCALE GENOMIC DNA]</scope>
    <source>
        <strain evidence="3">cv. Tatra</strain>
        <tissue evidence="2">Young leaves</tissue>
    </source>
</reference>
<sequence length="34" mass="3320">MATSMVIGDGILTPSISVLSAVGGIKNKSSSLGQ</sequence>
<feature type="domain" description="K+ potassium transporter integral membrane" evidence="1">
    <location>
        <begin position="2"/>
        <end position="32"/>
    </location>
</feature>
<reference evidence="2 3" key="1">
    <citation type="journal article" date="2014" name="Am. J. Bot.">
        <title>Genome assembly and annotation for red clover (Trifolium pratense; Fabaceae).</title>
        <authorList>
            <person name="Istvanek J."/>
            <person name="Jaros M."/>
            <person name="Krenek A."/>
            <person name="Repkova J."/>
        </authorList>
    </citation>
    <scope>NUCLEOTIDE SEQUENCE [LARGE SCALE GENOMIC DNA]</scope>
    <source>
        <strain evidence="3">cv. Tatra</strain>
        <tissue evidence="2">Young leaves</tissue>
    </source>
</reference>
<dbReference type="EMBL" id="ASHM01151473">
    <property type="protein sequence ID" value="PNX62946.1"/>
    <property type="molecule type" value="Genomic_DNA"/>
</dbReference>